<organism evidence="1 2">
    <name type="scientific">Paralvinella palmiformis</name>
    <dbReference type="NCBI Taxonomy" id="53620"/>
    <lineage>
        <taxon>Eukaryota</taxon>
        <taxon>Metazoa</taxon>
        <taxon>Spiralia</taxon>
        <taxon>Lophotrochozoa</taxon>
        <taxon>Annelida</taxon>
        <taxon>Polychaeta</taxon>
        <taxon>Sedentaria</taxon>
        <taxon>Canalipalpata</taxon>
        <taxon>Terebellida</taxon>
        <taxon>Terebelliformia</taxon>
        <taxon>Alvinellidae</taxon>
        <taxon>Paralvinella</taxon>
    </lineage>
</organism>
<dbReference type="EMBL" id="JAODUP010000111">
    <property type="protein sequence ID" value="KAK2161697.1"/>
    <property type="molecule type" value="Genomic_DNA"/>
</dbReference>
<dbReference type="Proteomes" id="UP001208570">
    <property type="component" value="Unassembled WGS sequence"/>
</dbReference>
<protein>
    <submittedName>
        <fullName evidence="1">Uncharacterized protein</fullName>
    </submittedName>
</protein>
<keyword evidence="2" id="KW-1185">Reference proteome</keyword>
<comment type="caution">
    <text evidence="1">The sequence shown here is derived from an EMBL/GenBank/DDBJ whole genome shotgun (WGS) entry which is preliminary data.</text>
</comment>
<proteinExistence type="predicted"/>
<evidence type="ECO:0000313" key="1">
    <source>
        <dbReference type="EMBL" id="KAK2161697.1"/>
    </source>
</evidence>
<sequence>MCSNIYTFCYFCINGRHRHRDSKALLKTIGFSSFRALSVRDNKAQKSLVHIIIVLRITIWCSRVQLVVAVSALLVFVACRQTSAAAIGLQKDGGATSPRDQCSPKKAELSCIVGCFKCAQAFGRKTYDMSSCCSVCQKSKALLIDDGPEFCSSRFFIPALIQ</sequence>
<dbReference type="AlphaFoldDB" id="A0AAD9JYN7"/>
<name>A0AAD9JYN7_9ANNE</name>
<accession>A0AAD9JYN7</accession>
<evidence type="ECO:0000313" key="2">
    <source>
        <dbReference type="Proteomes" id="UP001208570"/>
    </source>
</evidence>
<reference evidence="1" key="1">
    <citation type="journal article" date="2023" name="Mol. Biol. Evol.">
        <title>Third-Generation Sequencing Reveals the Adaptive Role of the Epigenome in Three Deep-Sea Polychaetes.</title>
        <authorList>
            <person name="Perez M."/>
            <person name="Aroh O."/>
            <person name="Sun Y."/>
            <person name="Lan Y."/>
            <person name="Juniper S.K."/>
            <person name="Young C.R."/>
            <person name="Angers B."/>
            <person name="Qian P.Y."/>
        </authorList>
    </citation>
    <scope>NUCLEOTIDE SEQUENCE</scope>
    <source>
        <strain evidence="1">P08H-3</strain>
    </source>
</reference>
<gene>
    <name evidence="1" type="ORF">LSH36_111g02016</name>
</gene>